<name>A0A1C7LR66_GRIFR</name>
<gene>
    <name evidence="1" type="ORF">A0H81_12633</name>
</gene>
<keyword evidence="2" id="KW-1185">Reference proteome</keyword>
<organism evidence="1 2">
    <name type="scientific">Grifola frondosa</name>
    <name type="common">Maitake</name>
    <name type="synonym">Polyporus frondosus</name>
    <dbReference type="NCBI Taxonomy" id="5627"/>
    <lineage>
        <taxon>Eukaryota</taxon>
        <taxon>Fungi</taxon>
        <taxon>Dikarya</taxon>
        <taxon>Basidiomycota</taxon>
        <taxon>Agaricomycotina</taxon>
        <taxon>Agaricomycetes</taxon>
        <taxon>Polyporales</taxon>
        <taxon>Grifolaceae</taxon>
        <taxon>Grifola</taxon>
    </lineage>
</organism>
<comment type="caution">
    <text evidence="1">The sequence shown here is derived from an EMBL/GenBank/DDBJ whole genome shotgun (WGS) entry which is preliminary data.</text>
</comment>
<proteinExistence type="predicted"/>
<reference evidence="1 2" key="1">
    <citation type="submission" date="2016-03" db="EMBL/GenBank/DDBJ databases">
        <title>Whole genome sequencing of Grifola frondosa 9006-11.</title>
        <authorList>
            <person name="Min B."/>
            <person name="Park H."/>
            <person name="Kim J.-G."/>
            <person name="Cho H."/>
            <person name="Oh Y.-L."/>
            <person name="Kong W.-S."/>
            <person name="Choi I.-G."/>
        </authorList>
    </citation>
    <scope>NUCLEOTIDE SEQUENCE [LARGE SCALE GENOMIC DNA]</scope>
    <source>
        <strain evidence="1 2">9006-11</strain>
    </source>
</reference>
<protein>
    <submittedName>
        <fullName evidence="1">Uncharacterized protein</fullName>
    </submittedName>
</protein>
<sequence>MRVGSLTCNLFPSAILCPSVDSQNNAAYELQTRPSLSLLEDLSLNRFASSKMLNHAIKVISRTLPCGYLLEIAYLHRTPLFLIVRHMTSVILYDLLSELGYPLSLARDTTES</sequence>
<dbReference type="AlphaFoldDB" id="A0A1C7LR66"/>
<dbReference type="EMBL" id="LUGG01000024">
    <property type="protein sequence ID" value="OBZ67335.1"/>
    <property type="molecule type" value="Genomic_DNA"/>
</dbReference>
<evidence type="ECO:0000313" key="2">
    <source>
        <dbReference type="Proteomes" id="UP000092993"/>
    </source>
</evidence>
<dbReference type="Proteomes" id="UP000092993">
    <property type="component" value="Unassembled WGS sequence"/>
</dbReference>
<evidence type="ECO:0000313" key="1">
    <source>
        <dbReference type="EMBL" id="OBZ67335.1"/>
    </source>
</evidence>
<accession>A0A1C7LR66</accession>